<reference evidence="3" key="1">
    <citation type="submission" date="2013-08" db="EMBL/GenBank/DDBJ databases">
        <authorList>
            <person name="Mendez C."/>
            <person name="Richter M."/>
            <person name="Ferrer M."/>
            <person name="Sanchez J."/>
        </authorList>
    </citation>
    <scope>NUCLEOTIDE SEQUENCE</scope>
</reference>
<sequence>MRIAVIGSGNVGSGLATVLSKAGFEVIIGARDVAKTTDIAKGLGPNISVATVKEAADKVRILFLAVPYAEAASALVQAGDLKDKVIVDVTNPLRPDYMGLTLGHTTSAAEEIQKRVPGARVVKAFNTVFAQIYTAGPRIHGTAVPVFIAGDDEAATREVDRIAAAAGFAPIIVGALELARYLEPLAGLNIVLGYGRGWGTAIAPMWLK</sequence>
<dbReference type="PANTHER" id="PTHR14239">
    <property type="entry name" value="DUDULIN-RELATED"/>
    <property type="match status" value="1"/>
</dbReference>
<dbReference type="EMBL" id="AUZX01004834">
    <property type="protein sequence ID" value="EQD69765.1"/>
    <property type="molecule type" value="Genomic_DNA"/>
</dbReference>
<comment type="caution">
    <text evidence="3">The sequence shown here is derived from an EMBL/GenBank/DDBJ whole genome shotgun (WGS) entry which is preliminary data.</text>
</comment>
<dbReference type="EC" id="1.-.-.-" evidence="3"/>
<name>T1CLS6_9ZZZZ</name>
<organism evidence="3">
    <name type="scientific">mine drainage metagenome</name>
    <dbReference type="NCBI Taxonomy" id="410659"/>
    <lineage>
        <taxon>unclassified sequences</taxon>
        <taxon>metagenomes</taxon>
        <taxon>ecological metagenomes</taxon>
    </lineage>
</organism>
<reference evidence="3" key="2">
    <citation type="journal article" date="2014" name="ISME J.">
        <title>Microbial stratification in low pH oxic and suboxic macroscopic growths along an acid mine drainage.</title>
        <authorList>
            <person name="Mendez-Garcia C."/>
            <person name="Mesa V."/>
            <person name="Sprenger R.R."/>
            <person name="Richter M."/>
            <person name="Diez M.S."/>
            <person name="Solano J."/>
            <person name="Bargiela R."/>
            <person name="Golyshina O.V."/>
            <person name="Manteca A."/>
            <person name="Ramos J.L."/>
            <person name="Gallego J.R."/>
            <person name="Llorente I."/>
            <person name="Martins Dos Santos V.A."/>
            <person name="Jensen O.N."/>
            <person name="Pelaez A.I."/>
            <person name="Sanchez J."/>
            <person name="Ferrer M."/>
        </authorList>
    </citation>
    <scope>NUCLEOTIDE SEQUENCE</scope>
</reference>
<dbReference type="Gene3D" id="3.40.50.720">
    <property type="entry name" value="NAD(P)-binding Rossmann-like Domain"/>
    <property type="match status" value="1"/>
</dbReference>
<gene>
    <name evidence="3" type="ORF">B1A_06665</name>
</gene>
<proteinExistence type="predicted"/>
<dbReference type="GO" id="GO:0016491">
    <property type="term" value="F:oxidoreductase activity"/>
    <property type="evidence" value="ECO:0007669"/>
    <property type="project" value="UniProtKB-KW"/>
</dbReference>
<dbReference type="SUPFAM" id="SSF51735">
    <property type="entry name" value="NAD(P)-binding Rossmann-fold domains"/>
    <property type="match status" value="1"/>
</dbReference>
<evidence type="ECO:0000256" key="1">
    <source>
        <dbReference type="ARBA" id="ARBA00023002"/>
    </source>
</evidence>
<dbReference type="InterPro" id="IPR028939">
    <property type="entry name" value="P5C_Rdtase_cat_N"/>
</dbReference>
<dbReference type="Pfam" id="PF03807">
    <property type="entry name" value="F420_oxidored"/>
    <property type="match status" value="1"/>
</dbReference>
<protein>
    <submittedName>
        <fullName evidence="3">NADP oxidoreductase coenzyme F420-dependent</fullName>
        <ecNumber evidence="3">1.-.-.-</ecNumber>
    </submittedName>
</protein>
<keyword evidence="1 3" id="KW-0560">Oxidoreductase</keyword>
<dbReference type="InterPro" id="IPR051267">
    <property type="entry name" value="STEAP_metalloreductase"/>
</dbReference>
<evidence type="ECO:0000313" key="3">
    <source>
        <dbReference type="EMBL" id="EQD69765.1"/>
    </source>
</evidence>
<dbReference type="InterPro" id="IPR036291">
    <property type="entry name" value="NAD(P)-bd_dom_sf"/>
</dbReference>
<evidence type="ECO:0000259" key="2">
    <source>
        <dbReference type="Pfam" id="PF03807"/>
    </source>
</evidence>
<feature type="domain" description="Pyrroline-5-carboxylate reductase catalytic N-terminal" evidence="2">
    <location>
        <begin position="2"/>
        <end position="92"/>
    </location>
</feature>
<accession>T1CLS6</accession>
<dbReference type="AlphaFoldDB" id="T1CLS6"/>